<gene>
    <name evidence="2" type="ORF">XA68_18080</name>
</gene>
<feature type="signal peptide" evidence="1">
    <location>
        <begin position="1"/>
        <end position="28"/>
    </location>
</feature>
<evidence type="ECO:0000256" key="1">
    <source>
        <dbReference type="SAM" id="SignalP"/>
    </source>
</evidence>
<dbReference type="PANTHER" id="PTHR47791">
    <property type="entry name" value="MEIOTICALLY UP-REGULATED GENE 191 PROTEIN"/>
    <property type="match status" value="1"/>
</dbReference>
<protein>
    <recommendedName>
        <fullName evidence="4">Mannan endo-1,6-alpha-mannosidase</fullName>
    </recommendedName>
</protein>
<evidence type="ECO:0008006" key="4">
    <source>
        <dbReference type="Google" id="ProtNLM"/>
    </source>
</evidence>
<reference evidence="2 3" key="2">
    <citation type="journal article" date="2017" name="Sci. Rep.">
        <title>Ant-infecting Ophiocordyceps genomes reveal a high diversity of potential behavioral manipulation genes and a possible major role for enterotoxins.</title>
        <authorList>
            <person name="de Bekker C."/>
            <person name="Ohm R.A."/>
            <person name="Evans H.C."/>
            <person name="Brachmann A."/>
            <person name="Hughes D.P."/>
        </authorList>
    </citation>
    <scope>NUCLEOTIDE SEQUENCE [LARGE SCALE GENOMIC DNA]</scope>
    <source>
        <strain evidence="2 3">SC16a</strain>
    </source>
</reference>
<sequence>MLLQPPQLGGWTGAATAALMGMATLVSAAEEASRSTLINQASEAIKTLNGRFYNVKTGVYDDAWWNSANAITVMADFADLDLAAANRINVGGYLRNTFVQAQKTDVRTVKAMKNGRVSSTYCLDQRSGCMAKREFVENGEYVVHKRGFDDFINEFYDDEGWWALAWIRAYDVSGDGDYLDAAAALFKDMQTGSGTPCGGGIFWNKERKYVNAIANQLYLSVAASLANRMPKQAIDYLGIARAQWAWFENSGMINARGLVNDGLDGTCKNNKLPTWTYNQGVILGALVELSRATGERRFLHRAVAFADAALSALSGPNGILHEVDDCETKPGNCGKDGQQFKGIFIRNLRYLHQALDKPNPKFRDFILRNARSVWDTDRAADNRLGPSWSGPYTEATGPSQSSAIDALVAAIAVS</sequence>
<dbReference type="Gene3D" id="1.50.10.20">
    <property type="match status" value="1"/>
</dbReference>
<feature type="chain" id="PRO_5011998732" description="Mannan endo-1,6-alpha-mannosidase" evidence="1">
    <location>
        <begin position="29"/>
        <end position="414"/>
    </location>
</feature>
<comment type="caution">
    <text evidence="2">The sequence shown here is derived from an EMBL/GenBank/DDBJ whole genome shotgun (WGS) entry which is preliminary data.</text>
</comment>
<evidence type="ECO:0000313" key="2">
    <source>
        <dbReference type="EMBL" id="PFH55541.1"/>
    </source>
</evidence>
<dbReference type="Proteomes" id="UP000037136">
    <property type="component" value="Unassembled WGS sequence"/>
</dbReference>
<organism evidence="2 3">
    <name type="scientific">Ophiocordyceps unilateralis</name>
    <name type="common">Zombie-ant fungus</name>
    <name type="synonym">Torrubia unilateralis</name>
    <dbReference type="NCBI Taxonomy" id="268505"/>
    <lineage>
        <taxon>Eukaryota</taxon>
        <taxon>Fungi</taxon>
        <taxon>Dikarya</taxon>
        <taxon>Ascomycota</taxon>
        <taxon>Pezizomycotina</taxon>
        <taxon>Sordariomycetes</taxon>
        <taxon>Hypocreomycetidae</taxon>
        <taxon>Hypocreales</taxon>
        <taxon>Ophiocordycipitaceae</taxon>
        <taxon>Ophiocordyceps</taxon>
    </lineage>
</organism>
<dbReference type="GO" id="GO:0005975">
    <property type="term" value="P:carbohydrate metabolic process"/>
    <property type="evidence" value="ECO:0007669"/>
    <property type="project" value="InterPro"/>
</dbReference>
<keyword evidence="3" id="KW-1185">Reference proteome</keyword>
<dbReference type="InterPro" id="IPR053169">
    <property type="entry name" value="MUG_Protein"/>
</dbReference>
<dbReference type="InterPro" id="IPR008928">
    <property type="entry name" value="6-hairpin_glycosidase_sf"/>
</dbReference>
<name>A0A2A9P3I0_OPHUN</name>
<accession>A0A2A9P3I0</accession>
<dbReference type="Pfam" id="PF03663">
    <property type="entry name" value="Glyco_hydro_76"/>
    <property type="match status" value="1"/>
</dbReference>
<dbReference type="AlphaFoldDB" id="A0A2A9P3I0"/>
<dbReference type="OrthoDB" id="9984024at2759"/>
<dbReference type="SUPFAM" id="SSF48208">
    <property type="entry name" value="Six-hairpin glycosidases"/>
    <property type="match status" value="1"/>
</dbReference>
<reference evidence="2 3" key="1">
    <citation type="journal article" date="2015" name="BMC Genomics">
        <title>Gene expression during zombie ant biting behavior reflects the complexity underlying fungal parasitic behavioral manipulation.</title>
        <authorList>
            <person name="de Bekker C."/>
            <person name="Ohm R.A."/>
            <person name="Loreto R.G."/>
            <person name="Sebastian A."/>
            <person name="Albert I."/>
            <person name="Merrow M."/>
            <person name="Brachmann A."/>
            <person name="Hughes D.P."/>
        </authorList>
    </citation>
    <scope>NUCLEOTIDE SEQUENCE [LARGE SCALE GENOMIC DNA]</scope>
    <source>
        <strain evidence="2 3">SC16a</strain>
    </source>
</reference>
<evidence type="ECO:0000313" key="3">
    <source>
        <dbReference type="Proteomes" id="UP000037136"/>
    </source>
</evidence>
<keyword evidence="1" id="KW-0732">Signal</keyword>
<proteinExistence type="predicted"/>
<dbReference type="STRING" id="268505.A0A2A9P3I0"/>
<dbReference type="InterPro" id="IPR005198">
    <property type="entry name" value="Glyco_hydro_76"/>
</dbReference>
<dbReference type="PANTHER" id="PTHR47791:SF1">
    <property type="entry name" value="ENDO MANNANASE, GH76 FAMILY (EUROFUNG)"/>
    <property type="match status" value="1"/>
</dbReference>
<dbReference type="EMBL" id="LAZP02000866">
    <property type="protein sequence ID" value="PFH55541.1"/>
    <property type="molecule type" value="Genomic_DNA"/>
</dbReference>